<protein>
    <recommendedName>
        <fullName evidence="4">Aldehyde dehydrogenase</fullName>
    </recommendedName>
</protein>
<name>A0A4R6A9H7_9RHOB</name>
<organism evidence="7 8">
    <name type="scientific">Palleronia sediminis</name>
    <dbReference type="NCBI Taxonomy" id="2547833"/>
    <lineage>
        <taxon>Bacteria</taxon>
        <taxon>Pseudomonadati</taxon>
        <taxon>Pseudomonadota</taxon>
        <taxon>Alphaproteobacteria</taxon>
        <taxon>Rhodobacterales</taxon>
        <taxon>Roseobacteraceae</taxon>
        <taxon>Palleronia</taxon>
    </lineage>
</organism>
<dbReference type="Pfam" id="PF00171">
    <property type="entry name" value="Aldedh"/>
    <property type="match status" value="1"/>
</dbReference>
<dbReference type="SUPFAM" id="SSF53720">
    <property type="entry name" value="ALDH-like"/>
    <property type="match status" value="1"/>
</dbReference>
<keyword evidence="3" id="KW-0520">NAD</keyword>
<gene>
    <name evidence="7" type="ORF">E2L08_13010</name>
</gene>
<dbReference type="EMBL" id="SNAA01000015">
    <property type="protein sequence ID" value="TDL77703.1"/>
    <property type="molecule type" value="Genomic_DNA"/>
</dbReference>
<evidence type="ECO:0000256" key="5">
    <source>
        <dbReference type="PIRSR" id="PIRSR036492-1"/>
    </source>
</evidence>
<reference evidence="7 8" key="1">
    <citation type="submission" date="2019-03" db="EMBL/GenBank/DDBJ databases">
        <title>Primorskyibacter sp. SS33 isolated from sediments.</title>
        <authorList>
            <person name="Xunke S."/>
        </authorList>
    </citation>
    <scope>NUCLEOTIDE SEQUENCE [LARGE SCALE GENOMIC DNA]</scope>
    <source>
        <strain evidence="7 8">SS33</strain>
    </source>
</reference>
<proteinExistence type="inferred from homology"/>
<dbReference type="AlphaFoldDB" id="A0A4R6A9H7"/>
<dbReference type="InterPro" id="IPR016161">
    <property type="entry name" value="Ald_DH/histidinol_DH"/>
</dbReference>
<keyword evidence="8" id="KW-1185">Reference proteome</keyword>
<dbReference type="RefSeq" id="WP_133397529.1">
    <property type="nucleotide sequence ID" value="NZ_SNAA01000015.1"/>
</dbReference>
<dbReference type="Gene3D" id="3.40.309.10">
    <property type="entry name" value="Aldehyde Dehydrogenase, Chain A, domain 2"/>
    <property type="match status" value="1"/>
</dbReference>
<feature type="domain" description="Aldehyde dehydrogenase" evidence="6">
    <location>
        <begin position="15"/>
        <end position="426"/>
    </location>
</feature>
<evidence type="ECO:0000256" key="3">
    <source>
        <dbReference type="ARBA" id="ARBA00023027"/>
    </source>
</evidence>
<evidence type="ECO:0000256" key="4">
    <source>
        <dbReference type="PIRNR" id="PIRNR036492"/>
    </source>
</evidence>
<evidence type="ECO:0000313" key="8">
    <source>
        <dbReference type="Proteomes" id="UP000295701"/>
    </source>
</evidence>
<accession>A0A4R6A9H7</accession>
<sequence>MTGPDAIRAAHARLGAAFSLDALPDVAQRRTRLKELSEAMGRARDDLLAAVDSDFGPRAEVETLTAELAFTRAAIADLRRHLRRWARPRRRWRVTPLPGRSDLWREPKGVVGILSPWNYPVQLALVPFATAIAAGNKVILKPSERAPATAEALTRLIGAVFPEDEAACITGDADTAQALSSLPLGHLFFTGSTETGRKVAQAAAATLTPVTLELGGRSPAVALPGADPARHAPVIGWGKWLSAGQTCIAPNHLWVPADRRDAWAEALLAQAAAFRPGDYTAMIDDRAAERMRALLDEAETGGARLLRNGAAKGPGIAPVLVLDPPKDCALLREEIFGPILPILTYRDPQEVIAAEAGGSPLAAYAFDRDASRARAFLRRLRSGGGAVNATILHVAMHDLPFGGIGESGIGAYHGERGFLAFSHERAVFTAFQGPWLRLLSPPYPDMARRLFRRQAR</sequence>
<dbReference type="InterPro" id="IPR016163">
    <property type="entry name" value="Ald_DH_C"/>
</dbReference>
<dbReference type="PIRSF" id="PIRSF036492">
    <property type="entry name" value="ALDH"/>
    <property type="match status" value="1"/>
</dbReference>
<dbReference type="Proteomes" id="UP000295701">
    <property type="component" value="Unassembled WGS sequence"/>
</dbReference>
<evidence type="ECO:0000313" key="7">
    <source>
        <dbReference type="EMBL" id="TDL77703.1"/>
    </source>
</evidence>
<comment type="caution">
    <text evidence="7">The sequence shown here is derived from an EMBL/GenBank/DDBJ whole genome shotgun (WGS) entry which is preliminary data.</text>
</comment>
<dbReference type="Gene3D" id="3.40.605.10">
    <property type="entry name" value="Aldehyde Dehydrogenase, Chain A, domain 1"/>
    <property type="match status" value="1"/>
</dbReference>
<comment type="similarity">
    <text evidence="1 4">Belongs to the aldehyde dehydrogenase family.</text>
</comment>
<dbReference type="PANTHER" id="PTHR43570">
    <property type="entry name" value="ALDEHYDE DEHYDROGENASE"/>
    <property type="match status" value="1"/>
</dbReference>
<keyword evidence="2 4" id="KW-0560">Oxidoreductase</keyword>
<dbReference type="InterPro" id="IPR012394">
    <property type="entry name" value="Aldehyde_DH_NAD(P)"/>
</dbReference>
<feature type="active site" evidence="5">
    <location>
        <position position="213"/>
    </location>
</feature>
<dbReference type="InterPro" id="IPR016162">
    <property type="entry name" value="Ald_DH_N"/>
</dbReference>
<dbReference type="GO" id="GO:0005737">
    <property type="term" value="C:cytoplasm"/>
    <property type="evidence" value="ECO:0007669"/>
    <property type="project" value="TreeGrafter"/>
</dbReference>
<dbReference type="GO" id="GO:0006081">
    <property type="term" value="P:aldehyde metabolic process"/>
    <property type="evidence" value="ECO:0007669"/>
    <property type="project" value="InterPro"/>
</dbReference>
<dbReference type="OrthoDB" id="9812625at2"/>
<feature type="active site" evidence="5">
    <location>
        <position position="247"/>
    </location>
</feature>
<evidence type="ECO:0000256" key="1">
    <source>
        <dbReference type="ARBA" id="ARBA00009986"/>
    </source>
</evidence>
<evidence type="ECO:0000259" key="6">
    <source>
        <dbReference type="Pfam" id="PF00171"/>
    </source>
</evidence>
<evidence type="ECO:0000256" key="2">
    <source>
        <dbReference type="ARBA" id="ARBA00023002"/>
    </source>
</evidence>
<dbReference type="PANTHER" id="PTHR43570:SF20">
    <property type="entry name" value="ALDEHYDE DEHYDROGENASE ALDX-RELATED"/>
    <property type="match status" value="1"/>
</dbReference>
<dbReference type="InterPro" id="IPR015590">
    <property type="entry name" value="Aldehyde_DH_dom"/>
</dbReference>
<dbReference type="GO" id="GO:0004029">
    <property type="term" value="F:aldehyde dehydrogenase (NAD+) activity"/>
    <property type="evidence" value="ECO:0007669"/>
    <property type="project" value="TreeGrafter"/>
</dbReference>